<dbReference type="InterPro" id="IPR028989">
    <property type="entry name" value="RimP_N"/>
</dbReference>
<name>A0A5N6NY49_9ASTR</name>
<reference evidence="5 6" key="1">
    <citation type="submission" date="2019-05" db="EMBL/GenBank/DDBJ databases">
        <title>Mikania micrantha, genome provides insights into the molecular mechanism of rapid growth.</title>
        <authorList>
            <person name="Liu B."/>
        </authorList>
    </citation>
    <scope>NUCLEOTIDE SEQUENCE [LARGE SCALE GENOMIC DNA]</scope>
    <source>
        <strain evidence="5">NLD-2019</strain>
        <tissue evidence="5">Leaf</tissue>
    </source>
</reference>
<evidence type="ECO:0000259" key="4">
    <source>
        <dbReference type="Pfam" id="PF25498"/>
    </source>
</evidence>
<gene>
    <name evidence="5" type="ORF">E3N88_15275</name>
</gene>
<evidence type="ECO:0000256" key="2">
    <source>
        <dbReference type="ARBA" id="ARBA00022517"/>
    </source>
</evidence>
<dbReference type="Proteomes" id="UP000326396">
    <property type="component" value="Linkage Group LG16"/>
</dbReference>
<dbReference type="InterPro" id="IPR035956">
    <property type="entry name" value="RimP_N_sf"/>
</dbReference>
<dbReference type="OrthoDB" id="1100432at2759"/>
<comment type="caution">
    <text evidence="5">The sequence shown here is derived from an EMBL/GenBank/DDBJ whole genome shotgun (WGS) entry which is preliminary data.</text>
</comment>
<dbReference type="InterPro" id="IPR003728">
    <property type="entry name" value="Ribosome_maturation_RimP"/>
</dbReference>
<feature type="domain" description="DUF7912" evidence="4">
    <location>
        <begin position="238"/>
        <end position="328"/>
    </location>
</feature>
<evidence type="ECO:0000313" key="5">
    <source>
        <dbReference type="EMBL" id="KAD5507572.1"/>
    </source>
</evidence>
<protein>
    <submittedName>
        <fullName evidence="5">Uncharacterized protein</fullName>
    </submittedName>
</protein>
<organism evidence="5 6">
    <name type="scientific">Mikania micrantha</name>
    <name type="common">bitter vine</name>
    <dbReference type="NCBI Taxonomy" id="192012"/>
    <lineage>
        <taxon>Eukaryota</taxon>
        <taxon>Viridiplantae</taxon>
        <taxon>Streptophyta</taxon>
        <taxon>Embryophyta</taxon>
        <taxon>Tracheophyta</taxon>
        <taxon>Spermatophyta</taxon>
        <taxon>Magnoliopsida</taxon>
        <taxon>eudicotyledons</taxon>
        <taxon>Gunneridae</taxon>
        <taxon>Pentapetalae</taxon>
        <taxon>asterids</taxon>
        <taxon>campanulids</taxon>
        <taxon>Asterales</taxon>
        <taxon>Asteraceae</taxon>
        <taxon>Asteroideae</taxon>
        <taxon>Heliantheae alliance</taxon>
        <taxon>Eupatorieae</taxon>
        <taxon>Mikania</taxon>
    </lineage>
</organism>
<sequence length="331" mass="37110">MGSISYHHTILLAHHFYSPSQSIQFYPRFISFSKIPIYNPIPLPSASTNRIHRFLVPAKKKNPSSEPVLSPSIVEEVSEVDEFEEFDDDDFGTNLFGNLISQFHSSNSAGIDWGEFDEDDAFEDDCLDEDVEPRFGDGGGGGGISLAGTNWDKEVLTIAEEVTLSFNGELGIYAFKTLLNSAIRVRVERLTNKSGSPTMEDIEAFSNAYRERLDLAEAAGSIPVDISLEVSSPGLERVVRIPQDLERFKDRPMYVKYTARVDDATSSCEQDGVLRLESFDLETKCCTWGLADVKVNREKAGKGRPLTKKQKEWRITIPFDSLLLVRIYADF</sequence>
<dbReference type="Pfam" id="PF02576">
    <property type="entry name" value="RimP_N"/>
    <property type="match status" value="1"/>
</dbReference>
<evidence type="ECO:0000259" key="3">
    <source>
        <dbReference type="Pfam" id="PF02576"/>
    </source>
</evidence>
<dbReference type="SUPFAM" id="SSF75420">
    <property type="entry name" value="YhbC-like, N-terminal domain"/>
    <property type="match status" value="1"/>
</dbReference>
<dbReference type="EMBL" id="SZYD01000008">
    <property type="protein sequence ID" value="KAD5507572.1"/>
    <property type="molecule type" value="Genomic_DNA"/>
</dbReference>
<dbReference type="AlphaFoldDB" id="A0A5N6NY49"/>
<dbReference type="Pfam" id="PF25498">
    <property type="entry name" value="DUF7912"/>
    <property type="match status" value="1"/>
</dbReference>
<dbReference type="HAMAP" id="MF_01077">
    <property type="entry name" value="RimP"/>
    <property type="match status" value="1"/>
</dbReference>
<dbReference type="PANTHER" id="PTHR34544:SF1">
    <property type="entry name" value="OS04G0438300 PROTEIN"/>
    <property type="match status" value="1"/>
</dbReference>
<evidence type="ECO:0000313" key="6">
    <source>
        <dbReference type="Proteomes" id="UP000326396"/>
    </source>
</evidence>
<keyword evidence="2" id="KW-0690">Ribosome biogenesis</keyword>
<keyword evidence="6" id="KW-1185">Reference proteome</keyword>
<feature type="domain" description="Ribosome maturation factor RimP N-terminal" evidence="3">
    <location>
        <begin position="180"/>
        <end position="236"/>
    </location>
</feature>
<proteinExistence type="inferred from homology"/>
<accession>A0A5N6NY49</accession>
<evidence type="ECO:0000256" key="1">
    <source>
        <dbReference type="ARBA" id="ARBA00022490"/>
    </source>
</evidence>
<keyword evidence="1" id="KW-0963">Cytoplasm</keyword>
<dbReference type="InterPro" id="IPR057234">
    <property type="entry name" value="DUF7912"/>
</dbReference>
<dbReference type="PANTHER" id="PTHR34544">
    <property type="entry name" value="OSJNBA0006B20.18 PROTEIN"/>
    <property type="match status" value="1"/>
</dbReference>
<dbReference type="GO" id="GO:0042274">
    <property type="term" value="P:ribosomal small subunit biogenesis"/>
    <property type="evidence" value="ECO:0007669"/>
    <property type="project" value="InterPro"/>
</dbReference>